<evidence type="ECO:0000256" key="5">
    <source>
        <dbReference type="PIRNR" id="PIRNR001488"/>
    </source>
</evidence>
<keyword evidence="2 6" id="KW-0732">Signal</keyword>
<evidence type="ECO:0000256" key="3">
    <source>
        <dbReference type="ARBA" id="ARBA00023157"/>
    </source>
</evidence>
<keyword evidence="9" id="KW-1185">Reference proteome</keyword>
<evidence type="ECO:0000256" key="6">
    <source>
        <dbReference type="SAM" id="SignalP"/>
    </source>
</evidence>
<evidence type="ECO:0000313" key="8">
    <source>
        <dbReference type="EMBL" id="MFC3700998.1"/>
    </source>
</evidence>
<dbReference type="InterPro" id="IPR036249">
    <property type="entry name" value="Thioredoxin-like_sf"/>
</dbReference>
<evidence type="ECO:0000256" key="2">
    <source>
        <dbReference type="ARBA" id="ARBA00022729"/>
    </source>
</evidence>
<proteinExistence type="inferred from homology"/>
<dbReference type="EMBL" id="JBHRYN010000007">
    <property type="protein sequence ID" value="MFC3700998.1"/>
    <property type="molecule type" value="Genomic_DNA"/>
</dbReference>
<dbReference type="PANTHER" id="PTHR35891">
    <property type="entry name" value="THIOL:DISULFIDE INTERCHANGE PROTEIN DSBA"/>
    <property type="match status" value="1"/>
</dbReference>
<name>A0ABV7WRF6_9GAMM</name>
<feature type="chain" id="PRO_5046477241" description="Thiol:disulfide interchange protein" evidence="6">
    <location>
        <begin position="21"/>
        <end position="209"/>
    </location>
</feature>
<dbReference type="CDD" id="cd03019">
    <property type="entry name" value="DsbA_DsbA"/>
    <property type="match status" value="1"/>
</dbReference>
<dbReference type="RefSeq" id="WP_290280316.1">
    <property type="nucleotide sequence ID" value="NZ_JAUFQI010000001.1"/>
</dbReference>
<dbReference type="Proteomes" id="UP001595710">
    <property type="component" value="Unassembled WGS sequence"/>
</dbReference>
<evidence type="ECO:0000256" key="1">
    <source>
        <dbReference type="ARBA" id="ARBA00005791"/>
    </source>
</evidence>
<evidence type="ECO:0000259" key="7">
    <source>
        <dbReference type="Pfam" id="PF01323"/>
    </source>
</evidence>
<comment type="similarity">
    <text evidence="1">Belongs to the thioredoxin family. DsbA subfamily.</text>
</comment>
<dbReference type="SUPFAM" id="SSF52833">
    <property type="entry name" value="Thioredoxin-like"/>
    <property type="match status" value="1"/>
</dbReference>
<keyword evidence="3 5" id="KW-1015">Disulfide bond</keyword>
<organism evidence="8 9">
    <name type="scientific">Reinekea marina</name>
    <dbReference type="NCBI Taxonomy" id="1310421"/>
    <lineage>
        <taxon>Bacteria</taxon>
        <taxon>Pseudomonadati</taxon>
        <taxon>Pseudomonadota</taxon>
        <taxon>Gammaproteobacteria</taxon>
        <taxon>Oceanospirillales</taxon>
        <taxon>Saccharospirillaceae</taxon>
        <taxon>Reinekea</taxon>
    </lineage>
</organism>
<reference evidence="9" key="1">
    <citation type="journal article" date="2019" name="Int. J. Syst. Evol. Microbiol.">
        <title>The Global Catalogue of Microorganisms (GCM) 10K type strain sequencing project: providing services to taxonomists for standard genome sequencing and annotation.</title>
        <authorList>
            <consortium name="The Broad Institute Genomics Platform"/>
            <consortium name="The Broad Institute Genome Sequencing Center for Infectious Disease"/>
            <person name="Wu L."/>
            <person name="Ma J."/>
        </authorList>
    </citation>
    <scope>NUCLEOTIDE SEQUENCE [LARGE SCALE GENOMIC DNA]</scope>
    <source>
        <strain evidence="9">CECT 8288</strain>
    </source>
</reference>
<evidence type="ECO:0000313" key="9">
    <source>
        <dbReference type="Proteomes" id="UP001595710"/>
    </source>
</evidence>
<keyword evidence="5" id="KW-0574">Periplasm</keyword>
<comment type="caution">
    <text evidence="8">The sequence shown here is derived from an EMBL/GenBank/DDBJ whole genome shotgun (WGS) entry which is preliminary data.</text>
</comment>
<accession>A0ABV7WRF6</accession>
<feature type="signal peptide" evidence="6">
    <location>
        <begin position="1"/>
        <end position="20"/>
    </location>
</feature>
<sequence length="209" mass="23035">MIKKLMITAALFAVSLFAAAEDKWVEGVHYRTLANPLPTTYSGDEIGEITEFFSYGCIHCFNLEPAAQAFKKSLPENIRFSPVPVMFNERQSAEVKAYYASVLLKINDDAHQAIYNEFHVARKPMRSDKAFAKFFTRFGVSEDQYMAMANSFGVAGKVNQSIQLTGKSGIQGTPSIMANGKYLIDSGAVGGNNVALEVAKWLVERDAAQ</sequence>
<dbReference type="Pfam" id="PF01323">
    <property type="entry name" value="DSBA"/>
    <property type="match status" value="1"/>
</dbReference>
<dbReference type="InterPro" id="IPR023205">
    <property type="entry name" value="DsbA/DsbL"/>
</dbReference>
<dbReference type="InterPro" id="IPR001853">
    <property type="entry name" value="DSBA-like_thioredoxin_dom"/>
</dbReference>
<comment type="subcellular location">
    <subcellularLocation>
        <location evidence="5">Periplasm</location>
    </subcellularLocation>
</comment>
<protein>
    <recommendedName>
        <fullName evidence="5">Thiol:disulfide interchange protein</fullName>
    </recommendedName>
</protein>
<dbReference type="PANTHER" id="PTHR35891:SF2">
    <property type="entry name" value="THIOL:DISULFIDE INTERCHANGE PROTEIN DSBA"/>
    <property type="match status" value="1"/>
</dbReference>
<feature type="domain" description="DSBA-like thioredoxin" evidence="7">
    <location>
        <begin position="78"/>
        <end position="187"/>
    </location>
</feature>
<dbReference type="PIRSF" id="PIRSF001488">
    <property type="entry name" value="Tdi_protein"/>
    <property type="match status" value="1"/>
</dbReference>
<dbReference type="InterPro" id="IPR050824">
    <property type="entry name" value="Thiol_disulfide_DsbA"/>
</dbReference>
<evidence type="ECO:0000256" key="4">
    <source>
        <dbReference type="ARBA" id="ARBA00023284"/>
    </source>
</evidence>
<keyword evidence="4" id="KW-0676">Redox-active center</keyword>
<dbReference type="Gene3D" id="3.40.30.10">
    <property type="entry name" value="Glutaredoxin"/>
    <property type="match status" value="1"/>
</dbReference>
<gene>
    <name evidence="8" type="ORF">ACFOND_05025</name>
</gene>